<protein>
    <submittedName>
        <fullName evidence="2">Uncharacterized protein</fullName>
    </submittedName>
</protein>
<evidence type="ECO:0000313" key="3">
    <source>
        <dbReference type="Proteomes" id="UP001178507"/>
    </source>
</evidence>
<accession>A0AA36HPI9</accession>
<comment type="caution">
    <text evidence="2">The sequence shown here is derived from an EMBL/GenBank/DDBJ whole genome shotgun (WGS) entry which is preliminary data.</text>
</comment>
<dbReference type="AlphaFoldDB" id="A0AA36HPI9"/>
<dbReference type="Proteomes" id="UP001178507">
    <property type="component" value="Unassembled WGS sequence"/>
</dbReference>
<evidence type="ECO:0000256" key="1">
    <source>
        <dbReference type="SAM" id="Phobius"/>
    </source>
</evidence>
<feature type="transmembrane region" description="Helical" evidence="1">
    <location>
        <begin position="587"/>
        <end position="609"/>
    </location>
</feature>
<keyword evidence="3" id="KW-1185">Reference proteome</keyword>
<feature type="transmembrane region" description="Helical" evidence="1">
    <location>
        <begin position="645"/>
        <end position="666"/>
    </location>
</feature>
<dbReference type="EMBL" id="CAUJNA010000163">
    <property type="protein sequence ID" value="CAJ1372897.1"/>
    <property type="molecule type" value="Genomic_DNA"/>
</dbReference>
<keyword evidence="1" id="KW-0472">Membrane</keyword>
<keyword evidence="1" id="KW-0812">Transmembrane</keyword>
<evidence type="ECO:0000313" key="2">
    <source>
        <dbReference type="EMBL" id="CAJ1372897.1"/>
    </source>
</evidence>
<sequence>MVPVAACWLLTGPVLRLIHKTPEEVADASYFSVVLAICLPVRIGELASLSALSADAKTEQEERNAAVRAAGSFSIDTMWTKGDDTAWFSSLTWLQSEVKFAYKDGAAGDVAQYVEVTGLDKPYRLLPDTVVLNQEINGMSVVGIVGYQAWDSKTSTYGSSVYNKKKALFLRTEKNPVIGVTTELSRVLYVARQAGLKVYKSNKADAKAYYFDGGKVKTISESEVNLHATPAPDVLAIKMDGQADKALRKPNVELMTAVDAMLGQSSCLNSPSLCAFRCTYDSEKDVCGPIGFCHKVSASEAKSVLAPFGSDQKCKAVGATTHEAADTVLTDAVETVKAMALEVSKKMEESEAIGKSDAGRASMKHTVGLWLEAGDLLNVLETLPHRLGDQAGKFTAAARRVGQVDMRHWRRAPQVLTVSEYEAAAAKPVDQLNTTHGHGFSVVAKLHSELVNFLIRRPAVLIKAVEHDSKKQCVLSDESDAGKAQITLFAKYYLKAPGHNKDDLKTAHLPLPENCQDFLAGNEQRDPEDVASNLEESTEALEAEKSSGSLMQFKSERLRDDAVGGDEAASSFAHGTAFEGTEEEAEAAFIFIIACIVVAIVCIIVAGLLFTAAGSMMGDNVSGYFVCAMLGGLVVFGAFCMAWPVGLVVLVGSVVGAFILSSLAELNEKPISHHGKTLLDLAAASM</sequence>
<feature type="transmembrane region" description="Helical" evidence="1">
    <location>
        <begin position="621"/>
        <end position="639"/>
    </location>
</feature>
<name>A0AA36HPI9_9DINO</name>
<gene>
    <name evidence="2" type="ORF">EVOR1521_LOCUS2877</name>
</gene>
<proteinExistence type="predicted"/>
<reference evidence="2" key="1">
    <citation type="submission" date="2023-08" db="EMBL/GenBank/DDBJ databases">
        <authorList>
            <person name="Chen Y."/>
            <person name="Shah S."/>
            <person name="Dougan E. K."/>
            <person name="Thang M."/>
            <person name="Chan C."/>
        </authorList>
    </citation>
    <scope>NUCLEOTIDE SEQUENCE</scope>
</reference>
<keyword evidence="1" id="KW-1133">Transmembrane helix</keyword>
<organism evidence="2 3">
    <name type="scientific">Effrenium voratum</name>
    <dbReference type="NCBI Taxonomy" id="2562239"/>
    <lineage>
        <taxon>Eukaryota</taxon>
        <taxon>Sar</taxon>
        <taxon>Alveolata</taxon>
        <taxon>Dinophyceae</taxon>
        <taxon>Suessiales</taxon>
        <taxon>Symbiodiniaceae</taxon>
        <taxon>Effrenium</taxon>
    </lineage>
</organism>